<evidence type="ECO:0000259" key="1">
    <source>
        <dbReference type="Pfam" id="PF01408"/>
    </source>
</evidence>
<feature type="domain" description="Gfo/Idh/MocA-like oxidoreductase C-terminal" evidence="2">
    <location>
        <begin position="132"/>
        <end position="336"/>
    </location>
</feature>
<dbReference type="InterPro" id="IPR051450">
    <property type="entry name" value="Gfo/Idh/MocA_Oxidoreductases"/>
</dbReference>
<organism evidence="3">
    <name type="scientific">freshwater metagenome</name>
    <dbReference type="NCBI Taxonomy" id="449393"/>
    <lineage>
        <taxon>unclassified sequences</taxon>
        <taxon>metagenomes</taxon>
        <taxon>ecological metagenomes</taxon>
    </lineage>
</organism>
<dbReference type="GO" id="GO:0000166">
    <property type="term" value="F:nucleotide binding"/>
    <property type="evidence" value="ECO:0007669"/>
    <property type="project" value="InterPro"/>
</dbReference>
<reference evidence="3" key="1">
    <citation type="submission" date="2020-05" db="EMBL/GenBank/DDBJ databases">
        <authorList>
            <person name="Chiriac C."/>
            <person name="Salcher M."/>
            <person name="Ghai R."/>
            <person name="Kavagutti S V."/>
        </authorList>
    </citation>
    <scope>NUCLEOTIDE SEQUENCE</scope>
</reference>
<dbReference type="Gene3D" id="3.40.50.720">
    <property type="entry name" value="NAD(P)-binding Rossmann-like Domain"/>
    <property type="match status" value="1"/>
</dbReference>
<dbReference type="Pfam" id="PF02894">
    <property type="entry name" value="GFO_IDH_MocA_C"/>
    <property type="match status" value="1"/>
</dbReference>
<sequence length="347" mass="38958">MVTNLIGRILIVGQGAMGLRHLAMARKLFPKAQIKILAKNQTSELIKLSDGYLEKDELQYFAPQVAVIASPAPFHIEMALKLARAGIHLLIEKPLSSSTERVVELIELARENKLTLMTGYNLRFSSSLMHFKELIEKRILGKVLSVRCEVGQYLPDWRANKDYRTTVSANYHLGGGVLLELSHEIDYLRWIFGELDWVNATLTKQSDLEIDVEDSAHLTLGFEANSAGHQIVANLNLDFIRHDRTRSCTAICETGTIKWDGTDGSVKIYDPKTNSWKEVVKNGSDIEETLMREWENFIDSVTNVKDPLVTGLDGLRVLEIVEAARESATEGSRVKVIKAYPVIDLKP</sequence>
<dbReference type="InterPro" id="IPR000683">
    <property type="entry name" value="Gfo/Idh/MocA-like_OxRdtase_N"/>
</dbReference>
<dbReference type="AlphaFoldDB" id="A0A6J6DZQ7"/>
<dbReference type="SUPFAM" id="SSF51735">
    <property type="entry name" value="NAD(P)-binding Rossmann-fold domains"/>
    <property type="match status" value="1"/>
</dbReference>
<dbReference type="Gene3D" id="3.30.360.10">
    <property type="entry name" value="Dihydrodipicolinate Reductase, domain 2"/>
    <property type="match status" value="1"/>
</dbReference>
<gene>
    <name evidence="3" type="ORF">UFOPK1740_00104</name>
</gene>
<dbReference type="EMBL" id="CAEZTU010000002">
    <property type="protein sequence ID" value="CAB4569582.1"/>
    <property type="molecule type" value="Genomic_DNA"/>
</dbReference>
<dbReference type="PANTHER" id="PTHR43377">
    <property type="entry name" value="BILIVERDIN REDUCTASE A"/>
    <property type="match status" value="1"/>
</dbReference>
<evidence type="ECO:0000259" key="2">
    <source>
        <dbReference type="Pfam" id="PF02894"/>
    </source>
</evidence>
<dbReference type="InterPro" id="IPR036291">
    <property type="entry name" value="NAD(P)-bd_dom_sf"/>
</dbReference>
<dbReference type="Pfam" id="PF01408">
    <property type="entry name" value="GFO_IDH_MocA"/>
    <property type="match status" value="1"/>
</dbReference>
<feature type="domain" description="Gfo/Idh/MocA-like oxidoreductase N-terminal" evidence="1">
    <location>
        <begin position="8"/>
        <end position="120"/>
    </location>
</feature>
<dbReference type="InterPro" id="IPR004104">
    <property type="entry name" value="Gfo/Idh/MocA-like_OxRdtase_C"/>
</dbReference>
<dbReference type="SUPFAM" id="SSF55347">
    <property type="entry name" value="Glyceraldehyde-3-phosphate dehydrogenase-like, C-terminal domain"/>
    <property type="match status" value="1"/>
</dbReference>
<accession>A0A6J6DZQ7</accession>
<dbReference type="PANTHER" id="PTHR43377:SF1">
    <property type="entry name" value="BILIVERDIN REDUCTASE A"/>
    <property type="match status" value="1"/>
</dbReference>
<proteinExistence type="predicted"/>
<name>A0A6J6DZQ7_9ZZZZ</name>
<evidence type="ECO:0000313" key="3">
    <source>
        <dbReference type="EMBL" id="CAB4569582.1"/>
    </source>
</evidence>
<protein>
    <submittedName>
        <fullName evidence="3">Unannotated protein</fullName>
    </submittedName>
</protein>